<comment type="caution">
    <text evidence="1">The sequence shown here is derived from an EMBL/GenBank/DDBJ whole genome shotgun (WGS) entry which is preliminary data.</text>
</comment>
<evidence type="ECO:0000313" key="2">
    <source>
        <dbReference type="Proteomes" id="UP000240322"/>
    </source>
</evidence>
<dbReference type="EMBL" id="NEXE01000319">
    <property type="protein sequence ID" value="PSN83229.1"/>
    <property type="molecule type" value="Genomic_DNA"/>
</dbReference>
<accession>A0A2R6AA60</accession>
<organism evidence="1 2">
    <name type="scientific">Candidatus Marsarchaeota G2 archaeon OSP_D</name>
    <dbReference type="NCBI Taxonomy" id="1978157"/>
    <lineage>
        <taxon>Archaea</taxon>
        <taxon>Candidatus Marsarchaeota</taxon>
        <taxon>Candidatus Marsarchaeota group 2</taxon>
    </lineage>
</organism>
<evidence type="ECO:0008006" key="3">
    <source>
        <dbReference type="Google" id="ProtNLM"/>
    </source>
</evidence>
<protein>
    <recommendedName>
        <fullName evidence="3">DUF4276 family protein</fullName>
    </recommendedName>
</protein>
<dbReference type="Proteomes" id="UP000240322">
    <property type="component" value="Unassembled WGS sequence"/>
</dbReference>
<reference evidence="1 2" key="1">
    <citation type="submission" date="2017-04" db="EMBL/GenBank/DDBJ databases">
        <title>Novel microbial lineages endemic to geothermal iron-oxide mats fill important gaps in the evolutionary history of Archaea.</title>
        <authorList>
            <person name="Jay Z.J."/>
            <person name="Beam J.P."/>
            <person name="Dlakic M."/>
            <person name="Rusch D.B."/>
            <person name="Kozubal M.A."/>
            <person name="Inskeep W.P."/>
        </authorList>
    </citation>
    <scope>NUCLEOTIDE SEQUENCE [LARGE SCALE GENOMIC DNA]</scope>
    <source>
        <strain evidence="1">OSP_D</strain>
    </source>
</reference>
<gene>
    <name evidence="1" type="ORF">B9Q03_13585</name>
</gene>
<name>A0A2R6AA60_9ARCH</name>
<proteinExistence type="predicted"/>
<sequence length="161" mass="18583">MKSIQIISEDIYGCDFFKEVAHRINREVRVFCNSAQAWSPKRGRIFAASNADLVIVCIDADARDPEGVEREQLKIIKRSARSEQDVEKRLKIVVFSYEAEEWIIASMKLKISGDKPSEVLRGKMGYEKKDLPKYAPHLDFNVLREMSVRSFIEFEKAVKDP</sequence>
<evidence type="ECO:0000313" key="1">
    <source>
        <dbReference type="EMBL" id="PSN83229.1"/>
    </source>
</evidence>
<dbReference type="AlphaFoldDB" id="A0A2R6AA60"/>